<proteinExistence type="predicted"/>
<dbReference type="Gene3D" id="3.40.50.720">
    <property type="entry name" value="NAD(P)-binding Rossmann-like Domain"/>
    <property type="match status" value="1"/>
</dbReference>
<protein>
    <recommendedName>
        <fullName evidence="4">Inositol-3-phosphate synthase</fullName>
    </recommendedName>
</protein>
<name>A0ABY4WDJ2_9BACL</name>
<evidence type="ECO:0000313" key="3">
    <source>
        <dbReference type="Proteomes" id="UP001056500"/>
    </source>
</evidence>
<keyword evidence="3" id="KW-1185">Reference proteome</keyword>
<keyword evidence="1" id="KW-0812">Transmembrane</keyword>
<evidence type="ECO:0000313" key="2">
    <source>
        <dbReference type="EMBL" id="USG63349.1"/>
    </source>
</evidence>
<reference evidence="2" key="1">
    <citation type="submission" date="2022-06" db="EMBL/GenBank/DDBJ databases">
        <title>Genome sequencing of Brevibacillus sp. BB3-R1.</title>
        <authorList>
            <person name="Heo J."/>
            <person name="Lee D."/>
            <person name="Won M."/>
            <person name="Han B.-H."/>
            <person name="Hong S.-B."/>
            <person name="Kwon S.-W."/>
        </authorList>
    </citation>
    <scope>NUCLEOTIDE SEQUENCE</scope>
    <source>
        <strain evidence="2">BB3-R1</strain>
    </source>
</reference>
<dbReference type="InterPro" id="IPR036291">
    <property type="entry name" value="NAD(P)-bd_dom_sf"/>
</dbReference>
<sequence>MATANYPAVHFTQGGFQVKKIRAAIIGVGNCASALLQGLSYLQMM</sequence>
<evidence type="ECO:0000256" key="1">
    <source>
        <dbReference type="SAM" id="Phobius"/>
    </source>
</evidence>
<dbReference type="SUPFAM" id="SSF51735">
    <property type="entry name" value="NAD(P)-binding Rossmann-fold domains"/>
    <property type="match status" value="1"/>
</dbReference>
<gene>
    <name evidence="2" type="ORF">NDK47_14260</name>
</gene>
<dbReference type="EMBL" id="CP098755">
    <property type="protein sequence ID" value="USG63349.1"/>
    <property type="molecule type" value="Genomic_DNA"/>
</dbReference>
<accession>A0ABY4WDJ2</accession>
<evidence type="ECO:0008006" key="4">
    <source>
        <dbReference type="Google" id="ProtNLM"/>
    </source>
</evidence>
<organism evidence="2 3">
    <name type="scientific">Brevibacillus ruminantium</name>
    <dbReference type="NCBI Taxonomy" id="2950604"/>
    <lineage>
        <taxon>Bacteria</taxon>
        <taxon>Bacillati</taxon>
        <taxon>Bacillota</taxon>
        <taxon>Bacilli</taxon>
        <taxon>Bacillales</taxon>
        <taxon>Paenibacillaceae</taxon>
        <taxon>Brevibacillus</taxon>
    </lineage>
</organism>
<feature type="transmembrane region" description="Helical" evidence="1">
    <location>
        <begin position="21"/>
        <end position="42"/>
    </location>
</feature>
<dbReference type="RefSeq" id="WP_251870431.1">
    <property type="nucleotide sequence ID" value="NZ_CP098755.1"/>
</dbReference>
<keyword evidence="1" id="KW-0472">Membrane</keyword>
<dbReference type="Proteomes" id="UP001056500">
    <property type="component" value="Chromosome"/>
</dbReference>
<keyword evidence="1" id="KW-1133">Transmembrane helix</keyword>